<dbReference type="PANTHER" id="PTHR30222">
    <property type="entry name" value="SPERMIDINE/PUTRESCINE-BINDING PERIPLASMIC PROTEIN"/>
    <property type="match status" value="1"/>
</dbReference>
<evidence type="ECO:0000256" key="5">
    <source>
        <dbReference type="SAM" id="SignalP"/>
    </source>
</evidence>
<keyword evidence="2" id="KW-0813">Transport</keyword>
<proteinExistence type="predicted"/>
<name>A0ABX7M6B9_9RHOO</name>
<organism evidence="6 7">
    <name type="scientific">Niveibacterium microcysteis</name>
    <dbReference type="NCBI Taxonomy" id="2811415"/>
    <lineage>
        <taxon>Bacteria</taxon>
        <taxon>Pseudomonadati</taxon>
        <taxon>Pseudomonadota</taxon>
        <taxon>Betaproteobacteria</taxon>
        <taxon>Rhodocyclales</taxon>
        <taxon>Rhodocyclaceae</taxon>
        <taxon>Niveibacterium</taxon>
    </lineage>
</organism>
<dbReference type="SUPFAM" id="SSF53850">
    <property type="entry name" value="Periplasmic binding protein-like II"/>
    <property type="match status" value="1"/>
</dbReference>
<dbReference type="InterPro" id="IPR006059">
    <property type="entry name" value="SBP"/>
</dbReference>
<evidence type="ECO:0000256" key="4">
    <source>
        <dbReference type="ARBA" id="ARBA00022764"/>
    </source>
</evidence>
<reference evidence="6 7" key="1">
    <citation type="submission" date="2021-02" db="EMBL/GenBank/DDBJ databases">
        <title>Niveibacterium changnyeongensis HC41.</title>
        <authorList>
            <person name="Kang M."/>
        </authorList>
    </citation>
    <scope>NUCLEOTIDE SEQUENCE [LARGE SCALE GENOMIC DNA]</scope>
    <source>
        <strain evidence="6 7">HC41</strain>
    </source>
</reference>
<dbReference type="EMBL" id="CP071060">
    <property type="protein sequence ID" value="QSI77300.1"/>
    <property type="molecule type" value="Genomic_DNA"/>
</dbReference>
<dbReference type="Pfam" id="PF13416">
    <property type="entry name" value="SBP_bac_8"/>
    <property type="match status" value="1"/>
</dbReference>
<dbReference type="InterPro" id="IPR001188">
    <property type="entry name" value="Sperm_putr-bd"/>
</dbReference>
<keyword evidence="4" id="KW-0574">Periplasm</keyword>
<dbReference type="PANTHER" id="PTHR30222:SF17">
    <property type="entry name" value="SPERMIDINE_PUTRESCINE-BINDING PERIPLASMIC PROTEIN"/>
    <property type="match status" value="1"/>
</dbReference>
<evidence type="ECO:0000256" key="1">
    <source>
        <dbReference type="ARBA" id="ARBA00004418"/>
    </source>
</evidence>
<dbReference type="Gene3D" id="3.40.190.10">
    <property type="entry name" value="Periplasmic binding protein-like II"/>
    <property type="match status" value="2"/>
</dbReference>
<dbReference type="PRINTS" id="PR00909">
    <property type="entry name" value="SPERMDNBNDNG"/>
</dbReference>
<evidence type="ECO:0000256" key="3">
    <source>
        <dbReference type="ARBA" id="ARBA00022729"/>
    </source>
</evidence>
<evidence type="ECO:0000313" key="7">
    <source>
        <dbReference type="Proteomes" id="UP000663570"/>
    </source>
</evidence>
<feature type="signal peptide" evidence="5">
    <location>
        <begin position="1"/>
        <end position="20"/>
    </location>
</feature>
<sequence>MLRRLISLLSVLLLASPAGAGETLRLLTWPGYADRDLVQAFEQRFNVSVDVTYVGSDDEMWERANSGKDGTPFDVIAANTAELQRYIDNGLVLPLRLRNIPNTHNQTARFRNLANIPGLTRKGEAYAIPYTYSAMGLIYNRKLVTKQPVSITALWDPKYRGKVLAYNGSSHNFSLAALALGFSDPFRLSQPQFSQAVARLRDLRDNVQGFYSKPEEVVELFRSKDIALVYANYGDQQVQMLEKAGADIGYVIPREGALAWLDCWAVMRGARDRNLAEAWINYTLTPAVSGQLPVRQGLASTLTSGSDTSRQEAKLIWLEPVEDYARRTLYWERLMSGYDKAR</sequence>
<evidence type="ECO:0000313" key="6">
    <source>
        <dbReference type="EMBL" id="QSI77300.1"/>
    </source>
</evidence>
<dbReference type="RefSeq" id="WP_172201665.1">
    <property type="nucleotide sequence ID" value="NZ_CP071060.1"/>
</dbReference>
<gene>
    <name evidence="6" type="ORF">JY500_01205</name>
</gene>
<feature type="chain" id="PRO_5045541007" evidence="5">
    <location>
        <begin position="21"/>
        <end position="342"/>
    </location>
</feature>
<evidence type="ECO:0000256" key="2">
    <source>
        <dbReference type="ARBA" id="ARBA00022448"/>
    </source>
</evidence>
<keyword evidence="7" id="KW-1185">Reference proteome</keyword>
<keyword evidence="3 5" id="KW-0732">Signal</keyword>
<dbReference type="Proteomes" id="UP000663570">
    <property type="component" value="Chromosome"/>
</dbReference>
<comment type="subcellular location">
    <subcellularLocation>
        <location evidence="1">Periplasm</location>
    </subcellularLocation>
</comment>
<protein>
    <submittedName>
        <fullName evidence="6">Extracellular solute-binding protein</fullName>
    </submittedName>
</protein>
<accession>A0ABX7M6B9</accession>